<dbReference type="AlphaFoldDB" id="B8B063"/>
<proteinExistence type="predicted"/>
<keyword evidence="3" id="KW-1185">Reference proteome</keyword>
<gene>
    <name evidence="2" type="ORF">OsI_20692</name>
</gene>
<sequence length="83" mass="9088">MGTGTGTGKEENGSIDTGEEELVGGRRRAATERREGDGRHRRRGDEVLALLALMRSSSLPIRWEEVEKVERRVREGNTAAGAP</sequence>
<protein>
    <submittedName>
        <fullName evidence="2">Uncharacterized protein</fullName>
    </submittedName>
</protein>
<accession>B8B063</accession>
<dbReference type="Gramene" id="BGIOSGA017701-TA">
    <property type="protein sequence ID" value="BGIOSGA017701-PA"/>
    <property type="gene ID" value="BGIOSGA017701"/>
</dbReference>
<organism evidence="2 3">
    <name type="scientific">Oryza sativa subsp. indica</name>
    <name type="common">Rice</name>
    <dbReference type="NCBI Taxonomy" id="39946"/>
    <lineage>
        <taxon>Eukaryota</taxon>
        <taxon>Viridiplantae</taxon>
        <taxon>Streptophyta</taxon>
        <taxon>Embryophyta</taxon>
        <taxon>Tracheophyta</taxon>
        <taxon>Spermatophyta</taxon>
        <taxon>Magnoliopsida</taxon>
        <taxon>Liliopsida</taxon>
        <taxon>Poales</taxon>
        <taxon>Poaceae</taxon>
        <taxon>BOP clade</taxon>
        <taxon>Oryzoideae</taxon>
        <taxon>Oryzeae</taxon>
        <taxon>Oryzinae</taxon>
        <taxon>Oryza</taxon>
        <taxon>Oryza sativa</taxon>
    </lineage>
</organism>
<reference evidence="2 3" key="1">
    <citation type="journal article" date="2005" name="PLoS Biol.">
        <title>The genomes of Oryza sativa: a history of duplications.</title>
        <authorList>
            <person name="Yu J."/>
            <person name="Wang J."/>
            <person name="Lin W."/>
            <person name="Li S."/>
            <person name="Li H."/>
            <person name="Zhou J."/>
            <person name="Ni P."/>
            <person name="Dong W."/>
            <person name="Hu S."/>
            <person name="Zeng C."/>
            <person name="Zhang J."/>
            <person name="Zhang Y."/>
            <person name="Li R."/>
            <person name="Xu Z."/>
            <person name="Li S."/>
            <person name="Li X."/>
            <person name="Zheng H."/>
            <person name="Cong L."/>
            <person name="Lin L."/>
            <person name="Yin J."/>
            <person name="Geng J."/>
            <person name="Li G."/>
            <person name="Shi J."/>
            <person name="Liu J."/>
            <person name="Lv H."/>
            <person name="Li J."/>
            <person name="Wang J."/>
            <person name="Deng Y."/>
            <person name="Ran L."/>
            <person name="Shi X."/>
            <person name="Wang X."/>
            <person name="Wu Q."/>
            <person name="Li C."/>
            <person name="Ren X."/>
            <person name="Wang J."/>
            <person name="Wang X."/>
            <person name="Li D."/>
            <person name="Liu D."/>
            <person name="Zhang X."/>
            <person name="Ji Z."/>
            <person name="Zhao W."/>
            <person name="Sun Y."/>
            <person name="Zhang Z."/>
            <person name="Bao J."/>
            <person name="Han Y."/>
            <person name="Dong L."/>
            <person name="Ji J."/>
            <person name="Chen P."/>
            <person name="Wu S."/>
            <person name="Liu J."/>
            <person name="Xiao Y."/>
            <person name="Bu D."/>
            <person name="Tan J."/>
            <person name="Yang L."/>
            <person name="Ye C."/>
            <person name="Zhang J."/>
            <person name="Xu J."/>
            <person name="Zhou Y."/>
            <person name="Yu Y."/>
            <person name="Zhang B."/>
            <person name="Zhuang S."/>
            <person name="Wei H."/>
            <person name="Liu B."/>
            <person name="Lei M."/>
            <person name="Yu H."/>
            <person name="Li Y."/>
            <person name="Xu H."/>
            <person name="Wei S."/>
            <person name="He X."/>
            <person name="Fang L."/>
            <person name="Zhang Z."/>
            <person name="Zhang Y."/>
            <person name="Huang X."/>
            <person name="Su Z."/>
            <person name="Tong W."/>
            <person name="Li J."/>
            <person name="Tong Z."/>
            <person name="Li S."/>
            <person name="Ye J."/>
            <person name="Wang L."/>
            <person name="Fang L."/>
            <person name="Lei T."/>
            <person name="Chen C."/>
            <person name="Chen H."/>
            <person name="Xu Z."/>
            <person name="Li H."/>
            <person name="Huang H."/>
            <person name="Zhang F."/>
            <person name="Xu H."/>
            <person name="Li N."/>
            <person name="Zhao C."/>
            <person name="Li S."/>
            <person name="Dong L."/>
            <person name="Huang Y."/>
            <person name="Li L."/>
            <person name="Xi Y."/>
            <person name="Qi Q."/>
            <person name="Li W."/>
            <person name="Zhang B."/>
            <person name="Hu W."/>
            <person name="Zhang Y."/>
            <person name="Tian X."/>
            <person name="Jiao Y."/>
            <person name="Liang X."/>
            <person name="Jin J."/>
            <person name="Gao L."/>
            <person name="Zheng W."/>
            <person name="Hao B."/>
            <person name="Liu S."/>
            <person name="Wang W."/>
            <person name="Yuan L."/>
            <person name="Cao M."/>
            <person name="McDermott J."/>
            <person name="Samudrala R."/>
            <person name="Wang J."/>
            <person name="Wong G.K."/>
            <person name="Yang H."/>
        </authorList>
    </citation>
    <scope>NUCLEOTIDE SEQUENCE [LARGE SCALE GENOMIC DNA]</scope>
    <source>
        <strain evidence="3">cv. 93-11</strain>
    </source>
</reference>
<dbReference type="EMBL" id="CM000130">
    <property type="protein sequence ID" value="EEC79562.1"/>
    <property type="molecule type" value="Genomic_DNA"/>
</dbReference>
<feature type="region of interest" description="Disordered" evidence="1">
    <location>
        <begin position="1"/>
        <end position="42"/>
    </location>
</feature>
<evidence type="ECO:0000313" key="3">
    <source>
        <dbReference type="Proteomes" id="UP000007015"/>
    </source>
</evidence>
<feature type="compositionally biased region" description="Basic and acidic residues" evidence="1">
    <location>
        <begin position="29"/>
        <end position="42"/>
    </location>
</feature>
<dbReference type="Proteomes" id="UP000007015">
    <property type="component" value="Chromosome 5"/>
</dbReference>
<dbReference type="HOGENOM" id="CLU_2546632_0_0_1"/>
<name>B8B063_ORYSI</name>
<evidence type="ECO:0000313" key="2">
    <source>
        <dbReference type="EMBL" id="EEC79562.1"/>
    </source>
</evidence>
<evidence type="ECO:0000256" key="1">
    <source>
        <dbReference type="SAM" id="MobiDB-lite"/>
    </source>
</evidence>